<evidence type="ECO:0000313" key="2">
    <source>
        <dbReference type="Proteomes" id="UP000789739"/>
    </source>
</evidence>
<gene>
    <name evidence="1" type="ORF">PBRASI_LOCUS7347</name>
</gene>
<accession>A0A9N9CC93</accession>
<reference evidence="1" key="1">
    <citation type="submission" date="2021-06" db="EMBL/GenBank/DDBJ databases">
        <authorList>
            <person name="Kallberg Y."/>
            <person name="Tangrot J."/>
            <person name="Rosling A."/>
        </authorList>
    </citation>
    <scope>NUCLEOTIDE SEQUENCE</scope>
    <source>
        <strain evidence="1">BR232B</strain>
    </source>
</reference>
<evidence type="ECO:0000313" key="1">
    <source>
        <dbReference type="EMBL" id="CAG8595321.1"/>
    </source>
</evidence>
<organism evidence="1 2">
    <name type="scientific">Paraglomus brasilianum</name>
    <dbReference type="NCBI Taxonomy" id="144538"/>
    <lineage>
        <taxon>Eukaryota</taxon>
        <taxon>Fungi</taxon>
        <taxon>Fungi incertae sedis</taxon>
        <taxon>Mucoromycota</taxon>
        <taxon>Glomeromycotina</taxon>
        <taxon>Glomeromycetes</taxon>
        <taxon>Paraglomerales</taxon>
        <taxon>Paraglomeraceae</taxon>
        <taxon>Paraglomus</taxon>
    </lineage>
</organism>
<name>A0A9N9CC93_9GLOM</name>
<sequence length="70" mass="7886">MRLAAPVFSFIISDIAGAVVGKQITITPLIQGTLLFRREKSSWLNETTRIFAALRKASLELKDYYKNAIE</sequence>
<comment type="caution">
    <text evidence="1">The sequence shown here is derived from an EMBL/GenBank/DDBJ whole genome shotgun (WGS) entry which is preliminary data.</text>
</comment>
<protein>
    <submittedName>
        <fullName evidence="1">4948_t:CDS:1</fullName>
    </submittedName>
</protein>
<dbReference type="EMBL" id="CAJVPI010001116">
    <property type="protein sequence ID" value="CAG8595321.1"/>
    <property type="molecule type" value="Genomic_DNA"/>
</dbReference>
<dbReference type="AlphaFoldDB" id="A0A9N9CC93"/>
<dbReference type="Proteomes" id="UP000789739">
    <property type="component" value="Unassembled WGS sequence"/>
</dbReference>
<feature type="non-terminal residue" evidence="1">
    <location>
        <position position="70"/>
    </location>
</feature>
<proteinExistence type="predicted"/>
<keyword evidence="2" id="KW-1185">Reference proteome</keyword>